<sequence>MWPSPVQALAIAAKEWRVLLRNPHGLVTLFLMPAIFLLVMSFALKGTVAGKAPLPVTGWVQEDDSGFATQWAQGWLAKHPAHRYATRDELRQALKDMRVAAGVVVRAPLLDAATGRPDPGRIELWLGHRLQPAAAGRLQAELSLSLLQARAAESAPATEANGIAMRYLYEVESGRRLTAVQQSVPAWLIFGMFFVVIPVAGVLVQERNEGTLARLATLGVPPASLLAGKLGAFMAVNAVQLVFMLLVGRWLVPLLGGDALRLDIHGGWFLAMVAATSAAAVGLALLIASATRNFEHAAALGGGVNVLLAAVAGVMVPRALMPPGLQEVSAASPMGWALDGMQAVFLGAPQASDVLPRAGLLLAFAALCLGASAWLLRRPTAD</sequence>
<keyword evidence="5 8" id="KW-0812">Transmembrane</keyword>
<evidence type="ECO:0000256" key="2">
    <source>
        <dbReference type="ARBA" id="ARBA00007783"/>
    </source>
</evidence>
<dbReference type="InterPro" id="IPR047817">
    <property type="entry name" value="ABC2_TM_bact-type"/>
</dbReference>
<accession>A0ABR9RYT0</accession>
<feature type="transmembrane region" description="Helical" evidence="8">
    <location>
        <begin position="25"/>
        <end position="44"/>
    </location>
</feature>
<evidence type="ECO:0000313" key="11">
    <source>
        <dbReference type="Proteomes" id="UP000806285"/>
    </source>
</evidence>
<keyword evidence="6 8" id="KW-1133">Transmembrane helix</keyword>
<keyword evidence="3" id="KW-0813">Transport</keyword>
<keyword evidence="7 8" id="KW-0472">Membrane</keyword>
<evidence type="ECO:0000256" key="7">
    <source>
        <dbReference type="ARBA" id="ARBA00023136"/>
    </source>
</evidence>
<evidence type="ECO:0000256" key="1">
    <source>
        <dbReference type="ARBA" id="ARBA00004651"/>
    </source>
</evidence>
<feature type="transmembrane region" description="Helical" evidence="8">
    <location>
        <begin position="354"/>
        <end position="376"/>
    </location>
</feature>
<gene>
    <name evidence="10" type="ORF">IM787_00270</name>
</gene>
<comment type="caution">
    <text evidence="10">The sequence shown here is derived from an EMBL/GenBank/DDBJ whole genome shotgun (WGS) entry which is preliminary data.</text>
</comment>
<feature type="transmembrane region" description="Helical" evidence="8">
    <location>
        <begin position="184"/>
        <end position="204"/>
    </location>
</feature>
<dbReference type="PANTHER" id="PTHR30294:SF38">
    <property type="entry name" value="TRANSPORT PERMEASE PROTEIN"/>
    <property type="match status" value="1"/>
</dbReference>
<feature type="transmembrane region" description="Helical" evidence="8">
    <location>
        <begin position="268"/>
        <end position="290"/>
    </location>
</feature>
<evidence type="ECO:0000256" key="4">
    <source>
        <dbReference type="ARBA" id="ARBA00022475"/>
    </source>
</evidence>
<dbReference type="RefSeq" id="WP_193674635.1">
    <property type="nucleotide sequence ID" value="NZ_JADDIV010000001.1"/>
</dbReference>
<evidence type="ECO:0000256" key="3">
    <source>
        <dbReference type="ARBA" id="ARBA00022448"/>
    </source>
</evidence>
<name>A0ABR9RYT0_9BURK</name>
<dbReference type="PANTHER" id="PTHR30294">
    <property type="entry name" value="MEMBRANE COMPONENT OF ABC TRANSPORTER YHHJ-RELATED"/>
    <property type="match status" value="1"/>
</dbReference>
<proteinExistence type="inferred from homology"/>
<dbReference type="InterPro" id="IPR013525">
    <property type="entry name" value="ABC2_TM"/>
</dbReference>
<evidence type="ECO:0000259" key="9">
    <source>
        <dbReference type="PROSITE" id="PS51012"/>
    </source>
</evidence>
<comment type="subcellular location">
    <subcellularLocation>
        <location evidence="1">Cell membrane</location>
        <topology evidence="1">Multi-pass membrane protein</topology>
    </subcellularLocation>
</comment>
<feature type="transmembrane region" description="Helical" evidence="8">
    <location>
        <begin position="224"/>
        <end position="247"/>
    </location>
</feature>
<feature type="transmembrane region" description="Helical" evidence="8">
    <location>
        <begin position="296"/>
        <end position="316"/>
    </location>
</feature>
<keyword evidence="4" id="KW-1003">Cell membrane</keyword>
<evidence type="ECO:0000256" key="6">
    <source>
        <dbReference type="ARBA" id="ARBA00022989"/>
    </source>
</evidence>
<dbReference type="Pfam" id="PF12698">
    <property type="entry name" value="ABC2_membrane_3"/>
    <property type="match status" value="1"/>
</dbReference>
<reference evidence="10 11" key="1">
    <citation type="submission" date="2020-10" db="EMBL/GenBank/DDBJ databases">
        <title>Ramlibacter sp. HM2 16S ribosomal RNA gene Genome sequencing and assembly.</title>
        <authorList>
            <person name="Kang M."/>
        </authorList>
    </citation>
    <scope>NUCLEOTIDE SEQUENCE [LARGE SCALE GENOMIC DNA]</scope>
    <source>
        <strain evidence="10 11">HM2</strain>
    </source>
</reference>
<keyword evidence="11" id="KW-1185">Reference proteome</keyword>
<evidence type="ECO:0000256" key="8">
    <source>
        <dbReference type="SAM" id="Phobius"/>
    </source>
</evidence>
<comment type="similarity">
    <text evidence="2">Belongs to the ABC-2 integral membrane protein family.</text>
</comment>
<dbReference type="EMBL" id="JADDIV010000001">
    <property type="protein sequence ID" value="MBE7365987.1"/>
    <property type="molecule type" value="Genomic_DNA"/>
</dbReference>
<protein>
    <submittedName>
        <fullName evidence="10">ABC transporter permease</fullName>
    </submittedName>
</protein>
<dbReference type="PROSITE" id="PS51012">
    <property type="entry name" value="ABC_TM2"/>
    <property type="match status" value="1"/>
</dbReference>
<feature type="domain" description="ABC transmembrane type-2" evidence="9">
    <location>
        <begin position="147"/>
        <end position="379"/>
    </location>
</feature>
<evidence type="ECO:0000256" key="5">
    <source>
        <dbReference type="ARBA" id="ARBA00022692"/>
    </source>
</evidence>
<dbReference type="Proteomes" id="UP000806285">
    <property type="component" value="Unassembled WGS sequence"/>
</dbReference>
<dbReference type="InterPro" id="IPR051449">
    <property type="entry name" value="ABC-2_transporter_component"/>
</dbReference>
<organism evidence="10 11">
    <name type="scientific">Ramlibacter pallidus</name>
    <dbReference type="NCBI Taxonomy" id="2780087"/>
    <lineage>
        <taxon>Bacteria</taxon>
        <taxon>Pseudomonadati</taxon>
        <taxon>Pseudomonadota</taxon>
        <taxon>Betaproteobacteria</taxon>
        <taxon>Burkholderiales</taxon>
        <taxon>Comamonadaceae</taxon>
        <taxon>Ramlibacter</taxon>
    </lineage>
</organism>
<evidence type="ECO:0000313" key="10">
    <source>
        <dbReference type="EMBL" id="MBE7365987.1"/>
    </source>
</evidence>